<comment type="caution">
    <text evidence="7">The sequence shown here is derived from an EMBL/GenBank/DDBJ whole genome shotgun (WGS) entry which is preliminary data.</text>
</comment>
<dbReference type="InterPro" id="IPR032781">
    <property type="entry name" value="ABC_tran_Xtn"/>
</dbReference>
<feature type="region of interest" description="Disordered" evidence="5">
    <location>
        <begin position="681"/>
        <end position="709"/>
    </location>
</feature>
<feature type="domain" description="ABC transporter" evidence="6">
    <location>
        <begin position="40"/>
        <end position="371"/>
    </location>
</feature>
<dbReference type="InterPro" id="IPR017871">
    <property type="entry name" value="ABC_transporter-like_CS"/>
</dbReference>
<evidence type="ECO:0000256" key="4">
    <source>
        <dbReference type="ARBA" id="ARBA00022840"/>
    </source>
</evidence>
<dbReference type="Pfam" id="PF00005">
    <property type="entry name" value="ABC_tran"/>
    <property type="match status" value="2"/>
</dbReference>
<evidence type="ECO:0000259" key="6">
    <source>
        <dbReference type="PROSITE" id="PS50893"/>
    </source>
</evidence>
<gene>
    <name evidence="7" type="ORF">OHC33_003827</name>
</gene>
<evidence type="ECO:0000256" key="2">
    <source>
        <dbReference type="ARBA" id="ARBA00022737"/>
    </source>
</evidence>
<keyword evidence="2" id="KW-0677">Repeat</keyword>
<reference evidence="7 8" key="1">
    <citation type="submission" date="2022-12" db="EMBL/GenBank/DDBJ databases">
        <title>Genomic features and morphological characterization of a novel Knufia sp. strain isolated from spacecraft assembly facility.</title>
        <authorList>
            <person name="Teixeira M."/>
            <person name="Chander A.M."/>
            <person name="Stajich J.E."/>
            <person name="Venkateswaran K."/>
        </authorList>
    </citation>
    <scope>NUCLEOTIDE SEQUENCE [LARGE SCALE GENOMIC DNA]</scope>
    <source>
        <strain evidence="7 8">FJI-L2-BK-P2</strain>
    </source>
</reference>
<dbReference type="GO" id="GO:0016020">
    <property type="term" value="C:membrane"/>
    <property type="evidence" value="ECO:0007669"/>
    <property type="project" value="UniProtKB-SubCell"/>
</dbReference>
<keyword evidence="4" id="KW-0067">ATP-binding</keyword>
<keyword evidence="8" id="KW-1185">Reference proteome</keyword>
<feature type="region of interest" description="Disordered" evidence="5">
    <location>
        <begin position="378"/>
        <end position="422"/>
    </location>
</feature>
<dbReference type="PROSITE" id="PS00211">
    <property type="entry name" value="ABC_TRANSPORTER_1"/>
    <property type="match status" value="2"/>
</dbReference>
<name>A0AAN8EN70_9EURO</name>
<evidence type="ECO:0000256" key="3">
    <source>
        <dbReference type="ARBA" id="ARBA00022741"/>
    </source>
</evidence>
<protein>
    <recommendedName>
        <fullName evidence="6">ABC transporter domain-containing protein</fullName>
    </recommendedName>
</protein>
<proteinExistence type="predicted"/>
<evidence type="ECO:0000313" key="8">
    <source>
        <dbReference type="Proteomes" id="UP001316803"/>
    </source>
</evidence>
<dbReference type="SMART" id="SM00382">
    <property type="entry name" value="AAA"/>
    <property type="match status" value="2"/>
</dbReference>
<evidence type="ECO:0000313" key="7">
    <source>
        <dbReference type="EMBL" id="KAK5955148.1"/>
    </source>
</evidence>
<organism evidence="7 8">
    <name type="scientific">Knufia fluminis</name>
    <dbReference type="NCBI Taxonomy" id="191047"/>
    <lineage>
        <taxon>Eukaryota</taxon>
        <taxon>Fungi</taxon>
        <taxon>Dikarya</taxon>
        <taxon>Ascomycota</taxon>
        <taxon>Pezizomycotina</taxon>
        <taxon>Eurotiomycetes</taxon>
        <taxon>Chaetothyriomycetidae</taxon>
        <taxon>Chaetothyriales</taxon>
        <taxon>Trichomeriaceae</taxon>
        <taxon>Knufia</taxon>
    </lineage>
</organism>
<dbReference type="GO" id="GO:0005524">
    <property type="term" value="F:ATP binding"/>
    <property type="evidence" value="ECO:0007669"/>
    <property type="project" value="UniProtKB-KW"/>
</dbReference>
<dbReference type="Proteomes" id="UP001316803">
    <property type="component" value="Unassembled WGS sequence"/>
</dbReference>
<evidence type="ECO:0000256" key="5">
    <source>
        <dbReference type="SAM" id="MobiDB-lite"/>
    </source>
</evidence>
<sequence length="743" mass="81245">MPISRSKKTADTDTLTEPKIVVTAQQSRFHEVDDPASKDIEVNDLSITIGKREILQHTRLVLKAGLRYVFVGRNGLGKSTVLEALAERRIPGIATNLRMLLLDQTMVENAQKGNSILAGDGKDLTVLENVVASDRVRQRLLDDTASLSAVLQDGPGGTSQVVQVYRRLKLERAQRDLEEARLIAKHRSGARGSKARQVELEREAAVKEATQLADNTANEEGTDEVDAAVSMLESLQLNLEAMGSASIEARARTAMIGLGFSVEQIEGPMSKLSGGWQTRAALAAALIQKTDILMLDEPTNFLDLPAVIWLQHYLTTDLANNTTLVVTTHDRDFADAVAERLMILRVNPACTLETFNGTLSNHDAEKRRQIRRMTKMSDALDKKKEHMQSTIQKSAAAAKRSGDDKKLKQAASRKKKLEERTGLEVSAKGTRFKLNRDLAGYHLTARGDIEIPEFDPLVTMTIPEQPPELRNPGSLVSLENVSFTYKKAKKPTLNNIDLIVQPGSRTALVGLNGSGKSTFVNVITSDFSSPSTSPGVLLGTLTLHPQARIAHYTQHETSRLLEIGQANPQLTPLGHLQARHPSIQEQPLRALLSGLSLPSQTQANTPLSALSGGQLVRVAFATCFLPTPPHLLILDEPTTHLDSDSIVALIQALKTYAGAIIVVSHDRFFVRCVVEGQSVKQASTGDDVDQEAEADSSDDEDDKPPGKVYRLTRTSGRMIELTRGIDEYEEVVVRQLAKQGIEV</sequence>
<evidence type="ECO:0000256" key="1">
    <source>
        <dbReference type="ARBA" id="ARBA00004141"/>
    </source>
</evidence>
<feature type="compositionally biased region" description="Acidic residues" evidence="5">
    <location>
        <begin position="686"/>
        <end position="702"/>
    </location>
</feature>
<dbReference type="PANTHER" id="PTHR19211:SF135">
    <property type="entry name" value="ATPASE, PUTATIVE (AFU_ORTHOLOGUE AFUA_1G16440)-RELATED"/>
    <property type="match status" value="1"/>
</dbReference>
<dbReference type="SUPFAM" id="SSF52540">
    <property type="entry name" value="P-loop containing nucleoside triphosphate hydrolases"/>
    <property type="match status" value="2"/>
</dbReference>
<comment type="subcellular location">
    <subcellularLocation>
        <location evidence="1">Membrane</location>
        <topology evidence="1">Multi-pass membrane protein</topology>
    </subcellularLocation>
</comment>
<dbReference type="PANTHER" id="PTHR19211">
    <property type="entry name" value="ATP-BINDING TRANSPORT PROTEIN-RELATED"/>
    <property type="match status" value="1"/>
</dbReference>
<dbReference type="AlphaFoldDB" id="A0AAN8EN70"/>
<dbReference type="InterPro" id="IPR003593">
    <property type="entry name" value="AAA+_ATPase"/>
</dbReference>
<dbReference type="Pfam" id="PF12848">
    <property type="entry name" value="ABC_tran_Xtn"/>
    <property type="match status" value="1"/>
</dbReference>
<feature type="compositionally biased region" description="Basic and acidic residues" evidence="5">
    <location>
        <begin position="378"/>
        <end position="387"/>
    </location>
</feature>
<feature type="domain" description="ABC transporter" evidence="6">
    <location>
        <begin position="476"/>
        <end position="721"/>
    </location>
</feature>
<dbReference type="EMBL" id="JAKLMC020000007">
    <property type="protein sequence ID" value="KAK5955148.1"/>
    <property type="molecule type" value="Genomic_DNA"/>
</dbReference>
<dbReference type="InterPro" id="IPR050611">
    <property type="entry name" value="ABCF"/>
</dbReference>
<dbReference type="InterPro" id="IPR027417">
    <property type="entry name" value="P-loop_NTPase"/>
</dbReference>
<dbReference type="CDD" id="cd03221">
    <property type="entry name" value="ABCF_EF-3"/>
    <property type="match status" value="1"/>
</dbReference>
<keyword evidence="3" id="KW-0547">Nucleotide-binding</keyword>
<accession>A0AAN8EN70</accession>
<dbReference type="Gene3D" id="3.40.50.300">
    <property type="entry name" value="P-loop containing nucleotide triphosphate hydrolases"/>
    <property type="match status" value="3"/>
</dbReference>
<dbReference type="PROSITE" id="PS50893">
    <property type="entry name" value="ABC_TRANSPORTER_2"/>
    <property type="match status" value="2"/>
</dbReference>
<dbReference type="InterPro" id="IPR003439">
    <property type="entry name" value="ABC_transporter-like_ATP-bd"/>
</dbReference>
<dbReference type="GO" id="GO:0016887">
    <property type="term" value="F:ATP hydrolysis activity"/>
    <property type="evidence" value="ECO:0007669"/>
    <property type="project" value="InterPro"/>
</dbReference>